<evidence type="ECO:0000313" key="1">
    <source>
        <dbReference type="EMBL" id="EKC18397.1"/>
    </source>
</evidence>
<dbReference type="AlphaFoldDB" id="K1P3S1"/>
<accession>K1P3S1</accession>
<reference evidence="1" key="1">
    <citation type="journal article" date="2012" name="Nature">
        <title>The oyster genome reveals stress adaptation and complexity of shell formation.</title>
        <authorList>
            <person name="Zhang G."/>
            <person name="Fang X."/>
            <person name="Guo X."/>
            <person name="Li L."/>
            <person name="Luo R."/>
            <person name="Xu F."/>
            <person name="Yang P."/>
            <person name="Zhang L."/>
            <person name="Wang X."/>
            <person name="Qi H."/>
            <person name="Xiong Z."/>
            <person name="Que H."/>
            <person name="Xie Y."/>
            <person name="Holland P.W."/>
            <person name="Paps J."/>
            <person name="Zhu Y."/>
            <person name="Wu F."/>
            <person name="Chen Y."/>
            <person name="Wang J."/>
            <person name="Peng C."/>
            <person name="Meng J."/>
            <person name="Yang L."/>
            <person name="Liu J."/>
            <person name="Wen B."/>
            <person name="Zhang N."/>
            <person name="Huang Z."/>
            <person name="Zhu Q."/>
            <person name="Feng Y."/>
            <person name="Mount A."/>
            <person name="Hedgecock D."/>
            <person name="Xu Z."/>
            <person name="Liu Y."/>
            <person name="Domazet-Loso T."/>
            <person name="Du Y."/>
            <person name="Sun X."/>
            <person name="Zhang S."/>
            <person name="Liu B."/>
            <person name="Cheng P."/>
            <person name="Jiang X."/>
            <person name="Li J."/>
            <person name="Fan D."/>
            <person name="Wang W."/>
            <person name="Fu W."/>
            <person name="Wang T."/>
            <person name="Wang B."/>
            <person name="Zhang J."/>
            <person name="Peng Z."/>
            <person name="Li Y."/>
            <person name="Li N."/>
            <person name="Wang J."/>
            <person name="Chen M."/>
            <person name="He Y."/>
            <person name="Tan F."/>
            <person name="Song X."/>
            <person name="Zheng Q."/>
            <person name="Huang R."/>
            <person name="Yang H."/>
            <person name="Du X."/>
            <person name="Chen L."/>
            <person name="Yang M."/>
            <person name="Gaffney P.M."/>
            <person name="Wang S."/>
            <person name="Luo L."/>
            <person name="She Z."/>
            <person name="Ming Y."/>
            <person name="Huang W."/>
            <person name="Zhang S."/>
            <person name="Huang B."/>
            <person name="Zhang Y."/>
            <person name="Qu T."/>
            <person name="Ni P."/>
            <person name="Miao G."/>
            <person name="Wang J."/>
            <person name="Wang Q."/>
            <person name="Steinberg C.E."/>
            <person name="Wang H."/>
            <person name="Li N."/>
            <person name="Qian L."/>
            <person name="Zhang G."/>
            <person name="Li Y."/>
            <person name="Yang H."/>
            <person name="Liu X."/>
            <person name="Wang J."/>
            <person name="Yin Y."/>
            <person name="Wang J."/>
        </authorList>
    </citation>
    <scope>NUCLEOTIDE SEQUENCE [LARGE SCALE GENOMIC DNA]</scope>
    <source>
        <strain evidence="1">05x7-T-G4-1.051#20</strain>
    </source>
</reference>
<gene>
    <name evidence="1" type="ORF">CGI_10012761</name>
</gene>
<proteinExistence type="predicted"/>
<organism evidence="1">
    <name type="scientific">Magallana gigas</name>
    <name type="common">Pacific oyster</name>
    <name type="synonym">Crassostrea gigas</name>
    <dbReference type="NCBI Taxonomy" id="29159"/>
    <lineage>
        <taxon>Eukaryota</taxon>
        <taxon>Metazoa</taxon>
        <taxon>Spiralia</taxon>
        <taxon>Lophotrochozoa</taxon>
        <taxon>Mollusca</taxon>
        <taxon>Bivalvia</taxon>
        <taxon>Autobranchia</taxon>
        <taxon>Pteriomorphia</taxon>
        <taxon>Ostreida</taxon>
        <taxon>Ostreoidea</taxon>
        <taxon>Ostreidae</taxon>
        <taxon>Magallana</taxon>
    </lineage>
</organism>
<dbReference type="HOGENOM" id="CLU_2225749_0_0_1"/>
<protein>
    <submittedName>
        <fullName evidence="1">Uncharacterized protein</fullName>
    </submittedName>
</protein>
<dbReference type="InParanoid" id="K1P3S1"/>
<sequence length="106" mass="12615">MIFRLSHTHRRRLDVGIDLSPFRRSYLSESEQKHFQRRQHRISVPPTAPTPIARPMKASLDRNVMLRTNRNFLNLFGRALSNRSKKLRFVQNHLQEISTYESNKSK</sequence>
<name>K1P3S1_MAGGI</name>
<dbReference type="EMBL" id="JH816010">
    <property type="protein sequence ID" value="EKC18397.1"/>
    <property type="molecule type" value="Genomic_DNA"/>
</dbReference>